<evidence type="ECO:0000313" key="1">
    <source>
        <dbReference type="EMBL" id="CAB4887044.1"/>
    </source>
</evidence>
<dbReference type="EMBL" id="CAFBLX010000084">
    <property type="protein sequence ID" value="CAB4887044.1"/>
    <property type="molecule type" value="Genomic_DNA"/>
</dbReference>
<dbReference type="AlphaFoldDB" id="A0A6J7F0G0"/>
<reference evidence="1" key="1">
    <citation type="submission" date="2020-05" db="EMBL/GenBank/DDBJ databases">
        <authorList>
            <person name="Chiriac C."/>
            <person name="Salcher M."/>
            <person name="Ghai R."/>
            <person name="Kavagutti S V."/>
        </authorList>
    </citation>
    <scope>NUCLEOTIDE SEQUENCE</scope>
</reference>
<accession>A0A6J7F0G0</accession>
<organism evidence="1">
    <name type="scientific">freshwater metagenome</name>
    <dbReference type="NCBI Taxonomy" id="449393"/>
    <lineage>
        <taxon>unclassified sequences</taxon>
        <taxon>metagenomes</taxon>
        <taxon>ecological metagenomes</taxon>
    </lineage>
</organism>
<proteinExistence type="predicted"/>
<protein>
    <submittedName>
        <fullName evidence="1">Unannotated protein</fullName>
    </submittedName>
</protein>
<sequence>MEITLQYFDGCPNWTVTAERLQLLAAEHSDAVLVYQRVDTVDMAEQVRFRGSPTVLVDGVDVMGDTSAAVGLACRVYMTGDGPAGAPSMAQLREAILG</sequence>
<name>A0A6J7F0G0_9ZZZZ</name>
<gene>
    <name evidence="1" type="ORF">UFOPK3472_01505</name>
</gene>